<dbReference type="NCBIfam" id="NF001623">
    <property type="entry name" value="PRK00411.1-1"/>
    <property type="match status" value="1"/>
</dbReference>
<dbReference type="NCBIfam" id="TIGR02928">
    <property type="entry name" value="orc1/cdc6 family replication initiation protein"/>
    <property type="match status" value="1"/>
</dbReference>
<evidence type="ECO:0000313" key="7">
    <source>
        <dbReference type="EMBL" id="MBB5252944.1"/>
    </source>
</evidence>
<feature type="binding site" evidence="5">
    <location>
        <position position="227"/>
    </location>
    <ligand>
        <name>ATP</name>
        <dbReference type="ChEBI" id="CHEBI:30616"/>
    </ligand>
</feature>
<feature type="binding site" evidence="5">
    <location>
        <begin position="69"/>
        <end position="73"/>
    </location>
    <ligand>
        <name>ATP</name>
        <dbReference type="ChEBI" id="CHEBI:30616"/>
    </ligand>
</feature>
<keyword evidence="7" id="KW-0131">Cell cycle</keyword>
<evidence type="ECO:0000256" key="3">
    <source>
        <dbReference type="ARBA" id="ARBA00022741"/>
    </source>
</evidence>
<comment type="caution">
    <text evidence="7">The sequence shown here is derived from an EMBL/GenBank/DDBJ whole genome shotgun (WGS) entry which is preliminary data.</text>
</comment>
<dbReference type="AlphaFoldDB" id="A0A7J9RUN0"/>
<dbReference type="InterPro" id="IPR055237">
    <property type="entry name" value="Cdc6_lid"/>
</dbReference>
<comment type="similarity">
    <text evidence="1 5">Belongs to the CDC6/cdc18 family.</text>
</comment>
<evidence type="ECO:0000256" key="1">
    <source>
        <dbReference type="ARBA" id="ARBA00006184"/>
    </source>
</evidence>
<evidence type="ECO:0000256" key="5">
    <source>
        <dbReference type="HAMAP-Rule" id="MF_01407"/>
    </source>
</evidence>
<dbReference type="EMBL" id="JACHFY010000002">
    <property type="protein sequence ID" value="MBB5252944.1"/>
    <property type="molecule type" value="Genomic_DNA"/>
</dbReference>
<dbReference type="GO" id="GO:0006260">
    <property type="term" value="P:DNA replication"/>
    <property type="evidence" value="ECO:0007669"/>
    <property type="project" value="UniProtKB-UniRule"/>
</dbReference>
<dbReference type="Gene3D" id="3.40.50.300">
    <property type="entry name" value="P-loop containing nucleotide triphosphate hydrolases"/>
    <property type="match status" value="1"/>
</dbReference>
<dbReference type="GO" id="GO:0051301">
    <property type="term" value="P:cell division"/>
    <property type="evidence" value="ECO:0007669"/>
    <property type="project" value="UniProtKB-KW"/>
</dbReference>
<dbReference type="CDD" id="cd08768">
    <property type="entry name" value="Cdc6_C"/>
    <property type="match status" value="1"/>
</dbReference>
<sequence>MDELRDLVEDAIKGSTVFEKSKVLTPDYIPKNLPHREKQIKELSINFREILSNPGSTSVRVVISGKTGTGKTVTTKKFGELFSEIAKEKGLRVVYTHINCHRQRTLYLMLVEIANQLNLQIPNRGLSSQETFKLIYDYLEKRNIQLIITLDEFDYFVSTSPIEDIYFLVRIYDELNALVKRIHYIFILRELTSLASLDKSIKDHVIKNVIEFPPYTSEELYDILMDRIVNEKAFREGAVLEETVRFISDIYGFDKGGSGNARLALETLELAGKIADTEGSLLVTIDHAKKANSKINPELSIILDTIRDLDLHQLLVVKAIMNLHKKEGDDFFSMGKVEEEYNIVAKDLGEIPRKHTQVFEYIRKLKLMGLITARQSGKGMRGRTTLISLSVPISEELDNLINNEIRDRLLQQKNY</sequence>
<dbReference type="InterPro" id="IPR036390">
    <property type="entry name" value="WH_DNA-bd_sf"/>
</dbReference>
<evidence type="ECO:0000313" key="8">
    <source>
        <dbReference type="Proteomes" id="UP000582213"/>
    </source>
</evidence>
<dbReference type="PANTHER" id="PTHR10763">
    <property type="entry name" value="CELL DIVISION CONTROL PROTEIN 6-RELATED"/>
    <property type="match status" value="1"/>
</dbReference>
<name>A0A7J9RUN0_SULOH</name>
<dbReference type="Proteomes" id="UP000582213">
    <property type="component" value="Unassembled WGS sequence"/>
</dbReference>
<dbReference type="Gene3D" id="1.10.8.60">
    <property type="match status" value="1"/>
</dbReference>
<organism evidence="7 8">
    <name type="scientific">Sulfurisphaera ohwakuensis</name>
    <dbReference type="NCBI Taxonomy" id="69656"/>
    <lineage>
        <taxon>Archaea</taxon>
        <taxon>Thermoproteota</taxon>
        <taxon>Thermoprotei</taxon>
        <taxon>Sulfolobales</taxon>
        <taxon>Sulfolobaceae</taxon>
        <taxon>Sulfurisphaera</taxon>
    </lineage>
</organism>
<keyword evidence="4 5" id="KW-0067">ATP-binding</keyword>
<feature type="binding site" evidence="5">
    <location>
        <position position="215"/>
    </location>
    <ligand>
        <name>ATP</name>
        <dbReference type="ChEBI" id="CHEBI:30616"/>
    </ligand>
</feature>
<keyword evidence="2 5" id="KW-0235">DNA replication</keyword>
<dbReference type="GO" id="GO:0005524">
    <property type="term" value="F:ATP binding"/>
    <property type="evidence" value="ECO:0007669"/>
    <property type="project" value="UniProtKB-UniRule"/>
</dbReference>
<evidence type="ECO:0000256" key="2">
    <source>
        <dbReference type="ARBA" id="ARBA00022705"/>
    </source>
</evidence>
<gene>
    <name evidence="7" type="ORF">HNQ62_000677</name>
</gene>
<dbReference type="Pfam" id="PF22703">
    <property type="entry name" value="Cdc6_lid"/>
    <property type="match status" value="1"/>
</dbReference>
<dbReference type="PANTHER" id="PTHR10763:SF31">
    <property type="entry name" value="ORC1-TYPE DNA REPLICATION PROTEIN 2"/>
    <property type="match status" value="1"/>
</dbReference>
<feature type="domain" description="Cdc6 C-terminal" evidence="6">
    <location>
        <begin position="317"/>
        <end position="400"/>
    </location>
</feature>
<dbReference type="InterPro" id="IPR014277">
    <property type="entry name" value="Orc1/Cdc6_arc"/>
</dbReference>
<keyword evidence="3 5" id="KW-0547">Nucleotide-binding</keyword>
<evidence type="ECO:0000259" key="6">
    <source>
        <dbReference type="SMART" id="SM01074"/>
    </source>
</evidence>
<keyword evidence="7" id="KW-0132">Cell division</keyword>
<comment type="function">
    <text evidence="5">Involved in regulation of DNA replication.</text>
</comment>
<dbReference type="InterPro" id="IPR027417">
    <property type="entry name" value="P-loop_NTPase"/>
</dbReference>
<accession>A0A7J9RUN0</accession>
<dbReference type="InterPro" id="IPR050311">
    <property type="entry name" value="ORC1/CDC6"/>
</dbReference>
<dbReference type="Pfam" id="PF09079">
    <property type="entry name" value="WHD_Cdc6"/>
    <property type="match status" value="1"/>
</dbReference>
<dbReference type="GO" id="GO:0016887">
    <property type="term" value="F:ATP hydrolysis activity"/>
    <property type="evidence" value="ECO:0007669"/>
    <property type="project" value="InterPro"/>
</dbReference>
<dbReference type="SUPFAM" id="SSF52540">
    <property type="entry name" value="P-loop containing nucleoside triphosphate hydrolases"/>
    <property type="match status" value="1"/>
</dbReference>
<proteinExistence type="inferred from homology"/>
<reference evidence="7 8" key="1">
    <citation type="submission" date="2020-08" db="EMBL/GenBank/DDBJ databases">
        <title>Genomic Encyclopedia of Type Strains, Phase IV (KMG-IV): sequencing the most valuable type-strain genomes for metagenomic binning, comparative biology and taxonomic classification.</title>
        <authorList>
            <person name="Goeker M."/>
        </authorList>
    </citation>
    <scope>NUCLEOTIDE SEQUENCE [LARGE SCALE GENOMIC DNA]</scope>
    <source>
        <strain evidence="7 8">DSM 12421</strain>
    </source>
</reference>
<dbReference type="Gene3D" id="1.10.10.10">
    <property type="entry name" value="Winged helix-like DNA-binding domain superfamily/Winged helix DNA-binding domain"/>
    <property type="match status" value="1"/>
</dbReference>
<protein>
    <recommendedName>
        <fullName evidence="5">ORC1-type DNA replication protein</fullName>
    </recommendedName>
</protein>
<dbReference type="OrthoDB" id="195574at2157"/>
<evidence type="ECO:0000256" key="4">
    <source>
        <dbReference type="ARBA" id="ARBA00022840"/>
    </source>
</evidence>
<dbReference type="InterPro" id="IPR049945">
    <property type="entry name" value="AAA_22"/>
</dbReference>
<dbReference type="SUPFAM" id="SSF46785">
    <property type="entry name" value="Winged helix' DNA-binding domain"/>
    <property type="match status" value="1"/>
</dbReference>
<dbReference type="Pfam" id="PF13401">
    <property type="entry name" value="AAA_22"/>
    <property type="match status" value="1"/>
</dbReference>
<dbReference type="InterPro" id="IPR036388">
    <property type="entry name" value="WH-like_DNA-bd_sf"/>
</dbReference>
<dbReference type="InterPro" id="IPR015163">
    <property type="entry name" value="Cdc6_C"/>
</dbReference>
<dbReference type="HAMAP" id="MF_01407">
    <property type="entry name" value="ORC1_type_DNA_replic_protein"/>
    <property type="match status" value="1"/>
</dbReference>
<dbReference type="SMART" id="SM01074">
    <property type="entry name" value="Cdc6_C"/>
    <property type="match status" value="1"/>
</dbReference>